<reference evidence="2 3" key="1">
    <citation type="submission" date="2008-07" db="EMBL/GenBank/DDBJ databases">
        <authorList>
            <person name="Gonzalez J."/>
            <person name="Sokolova T."/>
            <person name="Ferriera S."/>
            <person name="Johnson J."/>
            <person name="Kravitz S."/>
            <person name="Beeson K."/>
            <person name="Sutton G."/>
            <person name="Rogers Y.-H."/>
            <person name="Friedman R."/>
            <person name="Frazier M."/>
            <person name="Venter J.C."/>
        </authorList>
    </citation>
    <scope>NUCLEOTIDE SEQUENCE [LARGE SCALE GENOMIC DNA]</scope>
    <source>
        <strain evidence="2 3">DSM 12653</strain>
    </source>
</reference>
<dbReference type="Proteomes" id="UP000010146">
    <property type="component" value="Unassembled WGS sequence"/>
</dbReference>
<reference evidence="3" key="3">
    <citation type="submission" date="2015-02" db="EMBL/GenBank/DDBJ databases">
        <title>Genome analysis of three genomes within the thermophilic hydrogenogenic bacterial species Caldanaerobacter subterraneus.</title>
        <authorList>
            <person name="Sant'Anna F.H."/>
            <person name="Lebedinsky A."/>
            <person name="Sokolova T."/>
            <person name="Robb F.T."/>
            <person name="Gonzalez J.M."/>
        </authorList>
    </citation>
    <scope>NUCLEOTIDE SEQUENCE [LARGE SCALE GENOMIC DNA]</scope>
    <source>
        <strain evidence="3">DSM 12653</strain>
    </source>
</reference>
<evidence type="ECO:0000256" key="1">
    <source>
        <dbReference type="SAM" id="Phobius"/>
    </source>
</evidence>
<feature type="transmembrane region" description="Helical" evidence="1">
    <location>
        <begin position="65"/>
        <end position="88"/>
    </location>
</feature>
<evidence type="ECO:0000313" key="3">
    <source>
        <dbReference type="Proteomes" id="UP000010146"/>
    </source>
</evidence>
<dbReference type="EMBL" id="ABXP02000092">
    <property type="protein sequence ID" value="KKC29358.1"/>
    <property type="molecule type" value="Genomic_DNA"/>
</dbReference>
<accession>A0A0F5PL37</accession>
<sequence length="166" mass="17079">MGAPTGIIINSCISTLLSACFPPFSMFIIGTGSVLAFTPPKYWYRGRPSSSAAAFATAKDTPKIAFAPNLLLLGVPSSSIIALSIATWSCASIPINSGAIMSFTFCTAFNTPFPKYLDLSPSLNSIASKAPVEAPDGTAALPTAPLSNSTSTSIVGLPRESNISLA</sequence>
<comment type="caution">
    <text evidence="2">The sequence shown here is derived from an EMBL/GenBank/DDBJ whole genome shotgun (WGS) entry which is preliminary data.</text>
</comment>
<gene>
    <name evidence="2" type="ORF">CDSM653_01626</name>
</gene>
<organism evidence="2 3">
    <name type="scientific">Caldanaerobacter subterraneus subsp. pacificus DSM 12653</name>
    <dbReference type="NCBI Taxonomy" id="391606"/>
    <lineage>
        <taxon>Bacteria</taxon>
        <taxon>Bacillati</taxon>
        <taxon>Bacillota</taxon>
        <taxon>Clostridia</taxon>
        <taxon>Thermoanaerobacterales</taxon>
        <taxon>Thermoanaerobacteraceae</taxon>
        <taxon>Caldanaerobacter</taxon>
    </lineage>
</organism>
<protein>
    <submittedName>
        <fullName evidence="2">Uncharacterized protein</fullName>
    </submittedName>
</protein>
<keyword evidence="1" id="KW-1133">Transmembrane helix</keyword>
<keyword evidence="1" id="KW-0472">Membrane</keyword>
<name>A0A0F5PL37_9THEO</name>
<reference evidence="2 3" key="2">
    <citation type="journal article" date="2015" name="BMC Genomics">
        <title>Analysis of three genomes within the thermophilic bacterial species Caldanaerobacter subterraneus with a focus on carbon monoxide dehydrogenase evolution and hydrolase diversity.</title>
        <authorList>
            <person name="Sant'Anna F.H."/>
            <person name="Lebedinsky A.V."/>
            <person name="Sokolova T.G."/>
            <person name="Robb F.T."/>
            <person name="Gonzalez J.M."/>
        </authorList>
    </citation>
    <scope>NUCLEOTIDE SEQUENCE [LARGE SCALE GENOMIC DNA]</scope>
    <source>
        <strain evidence="2 3">DSM 12653</strain>
    </source>
</reference>
<proteinExistence type="predicted"/>
<evidence type="ECO:0000313" key="2">
    <source>
        <dbReference type="EMBL" id="KKC29358.1"/>
    </source>
</evidence>
<keyword evidence="1" id="KW-0812">Transmembrane</keyword>
<dbReference type="AlphaFoldDB" id="A0A0F5PL37"/>